<name>A0A9C5ZEL2_9MUSC</name>
<dbReference type="InterPro" id="IPR012337">
    <property type="entry name" value="RNaseH-like_sf"/>
</dbReference>
<proteinExistence type="predicted"/>
<evidence type="ECO:0000313" key="3">
    <source>
        <dbReference type="RefSeq" id="XP_037898153.1"/>
    </source>
</evidence>
<dbReference type="Pfam" id="PF18701">
    <property type="entry name" value="DUF5641"/>
    <property type="match status" value="1"/>
</dbReference>
<dbReference type="Proteomes" id="UP000092443">
    <property type="component" value="Unplaced"/>
</dbReference>
<dbReference type="Gene3D" id="3.30.420.10">
    <property type="entry name" value="Ribonuclease H-like superfamily/Ribonuclease H"/>
    <property type="match status" value="1"/>
</dbReference>
<organism evidence="2 3">
    <name type="scientific">Glossina fuscipes</name>
    <dbReference type="NCBI Taxonomy" id="7396"/>
    <lineage>
        <taxon>Eukaryota</taxon>
        <taxon>Metazoa</taxon>
        <taxon>Ecdysozoa</taxon>
        <taxon>Arthropoda</taxon>
        <taxon>Hexapoda</taxon>
        <taxon>Insecta</taxon>
        <taxon>Pterygota</taxon>
        <taxon>Neoptera</taxon>
        <taxon>Endopterygota</taxon>
        <taxon>Diptera</taxon>
        <taxon>Brachycera</taxon>
        <taxon>Muscomorpha</taxon>
        <taxon>Hippoboscoidea</taxon>
        <taxon>Glossinidae</taxon>
        <taxon>Glossina</taxon>
    </lineage>
</organism>
<dbReference type="InterPro" id="IPR040676">
    <property type="entry name" value="DUF5641"/>
</dbReference>
<dbReference type="KEGG" id="gfs:119642916"/>
<reference evidence="3" key="1">
    <citation type="submission" date="2025-08" db="UniProtKB">
        <authorList>
            <consortium name="RefSeq"/>
        </authorList>
    </citation>
    <scope>IDENTIFICATION</scope>
    <source>
        <tissue evidence="3">Whole body pupa</tissue>
    </source>
</reference>
<evidence type="ECO:0000313" key="2">
    <source>
        <dbReference type="Proteomes" id="UP000092443"/>
    </source>
</evidence>
<accession>A0A9C5ZEL2</accession>
<evidence type="ECO:0000259" key="1">
    <source>
        <dbReference type="Pfam" id="PF18701"/>
    </source>
</evidence>
<keyword evidence="2" id="KW-1185">Reference proteome</keyword>
<sequence>MNFVGTSNKLSELSSSIFSENGKQLVTSTCSSKGIQFHFIPPKAPHFRGLWEAAVKSARQLLIRSVGSASLTYEELETVVIEIEAILNSRPLTPMTNDPSDISFLTPGHLLIGEDPTAQVDTEASSKKLSLLSRWELVSQVKHEFWKRWSNEYLHELQQRHKWKKSSPNIKPGDMIIIKKDNTPSMK</sequence>
<protein>
    <submittedName>
        <fullName evidence="3">Uncharacterized protein LOC119642916</fullName>
    </submittedName>
</protein>
<feature type="domain" description="DUF5641" evidence="1">
    <location>
        <begin position="133"/>
        <end position="187"/>
    </location>
</feature>
<dbReference type="InterPro" id="IPR036397">
    <property type="entry name" value="RNaseH_sf"/>
</dbReference>
<dbReference type="PANTHER" id="PTHR47331:SF1">
    <property type="entry name" value="GAG-LIKE PROTEIN"/>
    <property type="match status" value="1"/>
</dbReference>
<dbReference type="PANTHER" id="PTHR47331">
    <property type="entry name" value="PHD-TYPE DOMAIN-CONTAINING PROTEIN"/>
    <property type="match status" value="1"/>
</dbReference>
<gene>
    <name evidence="3" type="primary">LOC119642916</name>
</gene>
<dbReference type="AlphaFoldDB" id="A0A9C5ZEL2"/>
<dbReference type="SUPFAM" id="SSF53098">
    <property type="entry name" value="Ribonuclease H-like"/>
    <property type="match status" value="1"/>
</dbReference>
<dbReference type="RefSeq" id="XP_037898153.1">
    <property type="nucleotide sequence ID" value="XM_038042225.1"/>
</dbReference>
<dbReference type="GO" id="GO:0003676">
    <property type="term" value="F:nucleic acid binding"/>
    <property type="evidence" value="ECO:0007669"/>
    <property type="project" value="InterPro"/>
</dbReference>
<dbReference type="GeneID" id="119642916"/>